<dbReference type="InterPro" id="IPR036291">
    <property type="entry name" value="NAD(P)-bd_dom_sf"/>
</dbReference>
<dbReference type="EMBL" id="SISG01000001">
    <property type="protein sequence ID" value="TBN56771.1"/>
    <property type="molecule type" value="Genomic_DNA"/>
</dbReference>
<accession>A0A4Q9GPY4</accession>
<dbReference type="GO" id="GO:0009073">
    <property type="term" value="P:aromatic amino acid family biosynthetic process"/>
    <property type="evidence" value="ECO:0007669"/>
    <property type="project" value="UniProtKB-KW"/>
</dbReference>
<dbReference type="PANTHER" id="PTHR21089:SF1">
    <property type="entry name" value="BIFUNCTIONAL 3-DEHYDROQUINATE DEHYDRATASE_SHIKIMATE DEHYDROGENASE, CHLOROPLASTIC"/>
    <property type="match status" value="1"/>
</dbReference>
<dbReference type="GO" id="GO:0050661">
    <property type="term" value="F:NADP binding"/>
    <property type="evidence" value="ECO:0007669"/>
    <property type="project" value="TreeGrafter"/>
</dbReference>
<evidence type="ECO:0000259" key="3">
    <source>
        <dbReference type="Pfam" id="PF08501"/>
    </source>
</evidence>
<dbReference type="Proteomes" id="UP000294194">
    <property type="component" value="Unassembled WGS sequence"/>
</dbReference>
<dbReference type="InterPro" id="IPR022893">
    <property type="entry name" value="Shikimate_DH_fam"/>
</dbReference>
<dbReference type="AlphaFoldDB" id="A0A4Q9GPY4"/>
<evidence type="ECO:0000256" key="1">
    <source>
        <dbReference type="ARBA" id="ARBA00004871"/>
    </source>
</evidence>
<comment type="pathway">
    <text evidence="1">Metabolic intermediate biosynthesis; chorismate biosynthesis; chorismate from D-erythrose 4-phosphate and phosphoenolpyruvate: step 4/7.</text>
</comment>
<comment type="caution">
    <text evidence="4">The sequence shown here is derived from an EMBL/GenBank/DDBJ whole genome shotgun (WGS) entry which is preliminary data.</text>
</comment>
<reference evidence="5" key="1">
    <citation type="submission" date="2019-02" db="EMBL/GenBank/DDBJ databases">
        <title>Glaciihabitans arcticus sp. nov., a psychrotolerant bacterium isolated from polar soil.</title>
        <authorList>
            <person name="Dahal R.H."/>
        </authorList>
    </citation>
    <scope>NUCLEOTIDE SEQUENCE [LARGE SCALE GENOMIC DNA]</scope>
    <source>
        <strain evidence="5">RP-3-7</strain>
    </source>
</reference>
<dbReference type="InterPro" id="IPR013708">
    <property type="entry name" value="Shikimate_DH-bd_N"/>
</dbReference>
<dbReference type="InterPro" id="IPR046346">
    <property type="entry name" value="Aminoacid_DH-like_N_sf"/>
</dbReference>
<gene>
    <name evidence="4" type="ORF">EYE40_04795</name>
</gene>
<keyword evidence="5" id="KW-1185">Reference proteome</keyword>
<dbReference type="PANTHER" id="PTHR21089">
    <property type="entry name" value="SHIKIMATE DEHYDROGENASE"/>
    <property type="match status" value="1"/>
</dbReference>
<dbReference type="GO" id="GO:0019632">
    <property type="term" value="P:shikimate metabolic process"/>
    <property type="evidence" value="ECO:0007669"/>
    <property type="project" value="TreeGrafter"/>
</dbReference>
<proteinExistence type="predicted"/>
<dbReference type="GO" id="GO:0004764">
    <property type="term" value="F:shikimate 3-dehydrogenase (NADP+) activity"/>
    <property type="evidence" value="ECO:0007669"/>
    <property type="project" value="InterPro"/>
</dbReference>
<dbReference type="Pfam" id="PF08501">
    <property type="entry name" value="Shikimate_dh_N"/>
    <property type="match status" value="1"/>
</dbReference>
<dbReference type="Gene3D" id="3.40.50.720">
    <property type="entry name" value="NAD(P)-binding Rossmann-like Domain"/>
    <property type="match status" value="1"/>
</dbReference>
<keyword evidence="2" id="KW-0028">Amino-acid biosynthesis</keyword>
<evidence type="ECO:0000256" key="2">
    <source>
        <dbReference type="ARBA" id="ARBA00023141"/>
    </source>
</evidence>
<evidence type="ECO:0000313" key="5">
    <source>
        <dbReference type="Proteomes" id="UP000294194"/>
    </source>
</evidence>
<sequence>MVSGTRLAVLGQPIVHSKSPLLHAAAYAALGLDWQYDRVEMSGEELASFILSRDSGWRGLSLTMPLKRDVLPVLSSSDSLVTLTGAANTVLFEPGAPGADGEATRTIRGFNTDVHGVTQALREAGLGELRRVQLLGAGATAASIVVAVAELGAREIAVLARTAAKAAPLVSLGDSLGVEVTVHPLEVLDGPAPDLVASALPGSVDSGVLFDEATRRGAVLFDVAYDPWPSTLAVQWLQVDGTVVSGLEMLLHQALAQVRIFVTGSPVTVLPNEASVLAAMRGAVA</sequence>
<dbReference type="GO" id="GO:0005829">
    <property type="term" value="C:cytosol"/>
    <property type="evidence" value="ECO:0007669"/>
    <property type="project" value="TreeGrafter"/>
</dbReference>
<keyword evidence="2" id="KW-0057">Aromatic amino acid biosynthesis</keyword>
<dbReference type="GO" id="GO:0009423">
    <property type="term" value="P:chorismate biosynthetic process"/>
    <property type="evidence" value="ECO:0007669"/>
    <property type="project" value="TreeGrafter"/>
</dbReference>
<protein>
    <submittedName>
        <fullName evidence="4">Shikimate dehydrogenase</fullName>
    </submittedName>
</protein>
<dbReference type="CDD" id="cd01065">
    <property type="entry name" value="NAD_bind_Shikimate_DH"/>
    <property type="match status" value="1"/>
</dbReference>
<organism evidence="4 5">
    <name type="scientific">Glaciihabitans arcticus</name>
    <dbReference type="NCBI Taxonomy" id="2668039"/>
    <lineage>
        <taxon>Bacteria</taxon>
        <taxon>Bacillati</taxon>
        <taxon>Actinomycetota</taxon>
        <taxon>Actinomycetes</taxon>
        <taxon>Micrococcales</taxon>
        <taxon>Microbacteriaceae</taxon>
        <taxon>Glaciihabitans</taxon>
    </lineage>
</organism>
<evidence type="ECO:0000313" key="4">
    <source>
        <dbReference type="EMBL" id="TBN56771.1"/>
    </source>
</evidence>
<dbReference type="SUPFAM" id="SSF53223">
    <property type="entry name" value="Aminoacid dehydrogenase-like, N-terminal domain"/>
    <property type="match status" value="1"/>
</dbReference>
<dbReference type="RefSeq" id="WP_130980881.1">
    <property type="nucleotide sequence ID" value="NZ_SISG01000001.1"/>
</dbReference>
<dbReference type="SUPFAM" id="SSF51735">
    <property type="entry name" value="NAD(P)-binding Rossmann-fold domains"/>
    <property type="match status" value="1"/>
</dbReference>
<name>A0A4Q9GPY4_9MICO</name>
<dbReference type="Gene3D" id="3.40.50.10860">
    <property type="entry name" value="Leucine Dehydrogenase, chain A, domain 1"/>
    <property type="match status" value="1"/>
</dbReference>
<feature type="domain" description="Shikimate dehydrogenase substrate binding N-terminal" evidence="3">
    <location>
        <begin position="9"/>
        <end position="90"/>
    </location>
</feature>